<dbReference type="GO" id="GO:0010485">
    <property type="term" value="F:histone H4 acetyltransferase activity"/>
    <property type="evidence" value="ECO:0007669"/>
    <property type="project" value="InterPro"/>
</dbReference>
<keyword evidence="6" id="KW-0963">Cytoplasm</keyword>
<gene>
    <name evidence="14" type="primary">LOC119634908</name>
</gene>
<dbReference type="InterPro" id="IPR016181">
    <property type="entry name" value="Acyl_CoA_acyltransferase"/>
</dbReference>
<dbReference type="EC" id="2.3.1.257" evidence="4"/>
<dbReference type="CDD" id="cd04301">
    <property type="entry name" value="NAT_SF"/>
    <property type="match status" value="1"/>
</dbReference>
<dbReference type="PANTHER" id="PTHR20531">
    <property type="entry name" value="N-ALPHA-ACETYLTRANSFERASE 40"/>
    <property type="match status" value="1"/>
</dbReference>
<dbReference type="KEGG" id="gfs:119634908"/>
<dbReference type="Gene3D" id="3.40.630.30">
    <property type="match status" value="1"/>
</dbReference>
<comment type="catalytic activity">
    <reaction evidence="10">
        <text>N-terminal L-seryl-[histone H2A] + acetyl-CoA = N-terminal N(alpha)-acetyl-L-seryl-[histone H2A] + CoA + H(+)</text>
        <dbReference type="Rhea" id="RHEA:50600"/>
        <dbReference type="Rhea" id="RHEA-COMP:12742"/>
        <dbReference type="Rhea" id="RHEA-COMP:12744"/>
        <dbReference type="ChEBI" id="CHEBI:15378"/>
        <dbReference type="ChEBI" id="CHEBI:57287"/>
        <dbReference type="ChEBI" id="CHEBI:57288"/>
        <dbReference type="ChEBI" id="CHEBI:64738"/>
        <dbReference type="ChEBI" id="CHEBI:83690"/>
        <dbReference type="EC" id="2.3.1.257"/>
    </reaction>
</comment>
<evidence type="ECO:0000313" key="13">
    <source>
        <dbReference type="Proteomes" id="UP000092443"/>
    </source>
</evidence>
<protein>
    <recommendedName>
        <fullName evidence="5">N-alpha-acetyltransferase 40</fullName>
        <ecNumber evidence="4">2.3.1.257</ecNumber>
    </recommendedName>
</protein>
<evidence type="ECO:0000256" key="6">
    <source>
        <dbReference type="ARBA" id="ARBA00022490"/>
    </source>
</evidence>
<comment type="similarity">
    <text evidence="3">Belongs to the acetyltransferase family. NAA40 subfamily.</text>
</comment>
<dbReference type="InterPro" id="IPR039949">
    <property type="entry name" value="NAA40"/>
</dbReference>
<evidence type="ECO:0000256" key="5">
    <source>
        <dbReference type="ARBA" id="ARBA00015043"/>
    </source>
</evidence>
<evidence type="ECO:0000256" key="7">
    <source>
        <dbReference type="ARBA" id="ARBA00022679"/>
    </source>
</evidence>
<dbReference type="GO" id="GO:0043998">
    <property type="term" value="F:histone H2A acetyltransferase activity"/>
    <property type="evidence" value="ECO:0007669"/>
    <property type="project" value="InterPro"/>
</dbReference>
<keyword evidence="13" id="KW-1185">Reference proteome</keyword>
<evidence type="ECO:0000256" key="4">
    <source>
        <dbReference type="ARBA" id="ARBA00012950"/>
    </source>
</evidence>
<dbReference type="GO" id="GO:1990189">
    <property type="term" value="F:protein N-terminal-serine acetyltransferase activity"/>
    <property type="evidence" value="ECO:0007669"/>
    <property type="project" value="UniProtKB-EC"/>
</dbReference>
<dbReference type="SUPFAM" id="SSF55729">
    <property type="entry name" value="Acyl-CoA N-acyltransferases (Nat)"/>
    <property type="match status" value="1"/>
</dbReference>
<evidence type="ECO:0000256" key="8">
    <source>
        <dbReference type="ARBA" id="ARBA00023242"/>
    </source>
</evidence>
<dbReference type="GO" id="GO:0005737">
    <property type="term" value="C:cytoplasm"/>
    <property type="evidence" value="ECO:0007669"/>
    <property type="project" value="UniProtKB-SubCell"/>
</dbReference>
<dbReference type="Proteomes" id="UP000092443">
    <property type="component" value="Unplaced"/>
</dbReference>
<comment type="subcellular location">
    <subcellularLocation>
        <location evidence="2">Cytoplasm</location>
    </subcellularLocation>
    <subcellularLocation>
        <location evidence="1">Nucleus</location>
    </subcellularLocation>
</comment>
<dbReference type="RefSeq" id="XP_037885263.1">
    <property type="nucleotide sequence ID" value="XM_038029335.1"/>
</dbReference>
<keyword evidence="9" id="KW-0012">Acyltransferase</keyword>
<feature type="domain" description="N-acetyltransferase" evidence="12">
    <location>
        <begin position="49"/>
        <end position="198"/>
    </location>
</feature>
<keyword evidence="8" id="KW-0539">Nucleus</keyword>
<comment type="catalytic activity">
    <reaction evidence="11">
        <text>N-terminal L-seryl-[histone H4] + acetyl-CoA = N-terminal N(alpha)-acetyl-L-seryl-[histone H4] + CoA + H(+)</text>
        <dbReference type="Rhea" id="RHEA:50596"/>
        <dbReference type="Rhea" id="RHEA-COMP:12740"/>
        <dbReference type="Rhea" id="RHEA-COMP:12743"/>
        <dbReference type="ChEBI" id="CHEBI:15378"/>
        <dbReference type="ChEBI" id="CHEBI:57287"/>
        <dbReference type="ChEBI" id="CHEBI:57288"/>
        <dbReference type="ChEBI" id="CHEBI:64738"/>
        <dbReference type="ChEBI" id="CHEBI:83690"/>
        <dbReference type="EC" id="2.3.1.257"/>
    </reaction>
</comment>
<dbReference type="PANTHER" id="PTHR20531:SF1">
    <property type="entry name" value="N-ALPHA-ACETYLTRANSFERASE 40"/>
    <property type="match status" value="1"/>
</dbReference>
<evidence type="ECO:0000256" key="9">
    <source>
        <dbReference type="ARBA" id="ARBA00023315"/>
    </source>
</evidence>
<evidence type="ECO:0000313" key="14">
    <source>
        <dbReference type="RefSeq" id="XP_037885263.1"/>
    </source>
</evidence>
<dbReference type="PROSITE" id="PS51186">
    <property type="entry name" value="GNAT"/>
    <property type="match status" value="1"/>
</dbReference>
<evidence type="ECO:0000256" key="2">
    <source>
        <dbReference type="ARBA" id="ARBA00004496"/>
    </source>
</evidence>
<evidence type="ECO:0000256" key="3">
    <source>
        <dbReference type="ARBA" id="ARBA00008870"/>
    </source>
</evidence>
<organism evidence="13 14">
    <name type="scientific">Glossina fuscipes</name>
    <dbReference type="NCBI Taxonomy" id="7396"/>
    <lineage>
        <taxon>Eukaryota</taxon>
        <taxon>Metazoa</taxon>
        <taxon>Ecdysozoa</taxon>
        <taxon>Arthropoda</taxon>
        <taxon>Hexapoda</taxon>
        <taxon>Insecta</taxon>
        <taxon>Pterygota</taxon>
        <taxon>Neoptera</taxon>
        <taxon>Endopterygota</taxon>
        <taxon>Diptera</taxon>
        <taxon>Brachycera</taxon>
        <taxon>Muscomorpha</taxon>
        <taxon>Hippoboscoidea</taxon>
        <taxon>Glossinidae</taxon>
        <taxon>Glossina</taxon>
    </lineage>
</organism>
<name>A0A8U0WK33_9MUSC</name>
<evidence type="ECO:0000256" key="1">
    <source>
        <dbReference type="ARBA" id="ARBA00004123"/>
    </source>
</evidence>
<dbReference type="Pfam" id="PF00583">
    <property type="entry name" value="Acetyltransf_1"/>
    <property type="match status" value="1"/>
</dbReference>
<dbReference type="InterPro" id="IPR000182">
    <property type="entry name" value="GNAT_dom"/>
</dbReference>
<proteinExistence type="inferred from homology"/>
<evidence type="ECO:0000259" key="12">
    <source>
        <dbReference type="PROSITE" id="PS51186"/>
    </source>
</evidence>
<dbReference type="AlphaFoldDB" id="A0A8U0WK33"/>
<evidence type="ECO:0000256" key="11">
    <source>
        <dbReference type="ARBA" id="ARBA00049524"/>
    </source>
</evidence>
<keyword evidence="7" id="KW-0808">Transferase</keyword>
<evidence type="ECO:0000256" key="10">
    <source>
        <dbReference type="ARBA" id="ARBA00047821"/>
    </source>
</evidence>
<reference evidence="14" key="1">
    <citation type="submission" date="2025-08" db="UniProtKB">
        <authorList>
            <consortium name="RefSeq"/>
        </authorList>
    </citation>
    <scope>IDENTIFICATION</scope>
    <source>
        <tissue evidence="14">Whole body pupa</tissue>
    </source>
</reference>
<dbReference type="GeneID" id="119634908"/>
<accession>A0A8U0WK33</accession>
<sequence>MAQYNPQRNVEIASRAKNPLESIHGAFSYETSTGGVESKIYSLYCRCKKDLDAKILKWAFKLAELNVAPFYKRLSVGWKPKVKQSDLNKTWARYLVALDSNKIPVGYAMFRFDMDYGQGVLYCYELQLDPSVQRQGLGKFIMTTLEKCASFWNMEKVILTVLINNDGARTFFRNIGYTLDHTTPDVLERADYEILSKSVPPRLIKS</sequence>
<dbReference type="GO" id="GO:0005634">
    <property type="term" value="C:nucleus"/>
    <property type="evidence" value="ECO:0007669"/>
    <property type="project" value="UniProtKB-SubCell"/>
</dbReference>